<dbReference type="STRING" id="661478.OP10G_4417"/>
<sequence>MVLPETLLLATICFADMIQTLVVVGSGKAVEANPVLARAMAYSPWAFVALKMVSFIAPLAAVELLRHRSPNFIRLALRIGAIGYLVVYIVGSLHINHVLQLPW</sequence>
<accession>A0A068NY25</accession>
<keyword evidence="1" id="KW-1133">Transmembrane helix</keyword>
<evidence type="ECO:0000313" key="3">
    <source>
        <dbReference type="EMBL" id="AIE87785.1"/>
    </source>
</evidence>
<keyword evidence="1" id="KW-0472">Membrane</keyword>
<dbReference type="AlphaFoldDB" id="A0A068NY25"/>
<reference evidence="3 4" key="1">
    <citation type="journal article" date="2014" name="PLoS ONE">
        <title>The first complete genome sequence of the class fimbriimonadia in the phylum armatimonadetes.</title>
        <authorList>
            <person name="Hu Z.Y."/>
            <person name="Wang Y.Z."/>
            <person name="Im W.T."/>
            <person name="Wang S.Y."/>
            <person name="Zhao G.P."/>
            <person name="Zheng H.J."/>
            <person name="Quan Z.X."/>
        </authorList>
    </citation>
    <scope>NUCLEOTIDE SEQUENCE [LARGE SCALE GENOMIC DNA]</scope>
    <source>
        <strain evidence="3">Gsoil 348</strain>
    </source>
</reference>
<keyword evidence="4" id="KW-1185">Reference proteome</keyword>
<evidence type="ECO:0000259" key="2">
    <source>
        <dbReference type="Pfam" id="PF18902"/>
    </source>
</evidence>
<feature type="transmembrane region" description="Helical" evidence="1">
    <location>
        <begin position="42"/>
        <end position="63"/>
    </location>
</feature>
<dbReference type="Proteomes" id="UP000027982">
    <property type="component" value="Chromosome"/>
</dbReference>
<keyword evidence="1" id="KW-0812">Transmembrane</keyword>
<name>A0A068NY25_FIMGI</name>
<feature type="transmembrane region" description="Helical" evidence="1">
    <location>
        <begin position="75"/>
        <end position="95"/>
    </location>
</feature>
<organism evidence="3 4">
    <name type="scientific">Fimbriimonas ginsengisoli Gsoil 348</name>
    <dbReference type="NCBI Taxonomy" id="661478"/>
    <lineage>
        <taxon>Bacteria</taxon>
        <taxon>Bacillati</taxon>
        <taxon>Armatimonadota</taxon>
        <taxon>Fimbriimonadia</taxon>
        <taxon>Fimbriimonadales</taxon>
        <taxon>Fimbriimonadaceae</taxon>
        <taxon>Fimbriimonas</taxon>
    </lineage>
</organism>
<dbReference type="Pfam" id="PF18902">
    <property type="entry name" value="DUF5658"/>
    <property type="match status" value="1"/>
</dbReference>
<proteinExistence type="predicted"/>
<evidence type="ECO:0000256" key="1">
    <source>
        <dbReference type="SAM" id="Phobius"/>
    </source>
</evidence>
<protein>
    <recommendedName>
        <fullName evidence="2">DUF5658 domain-containing protein</fullName>
    </recommendedName>
</protein>
<evidence type="ECO:0000313" key="4">
    <source>
        <dbReference type="Proteomes" id="UP000027982"/>
    </source>
</evidence>
<dbReference type="EMBL" id="CP007139">
    <property type="protein sequence ID" value="AIE87785.1"/>
    <property type="molecule type" value="Genomic_DNA"/>
</dbReference>
<feature type="domain" description="DUF5658" evidence="2">
    <location>
        <begin position="7"/>
        <end position="90"/>
    </location>
</feature>
<dbReference type="KEGG" id="fgi:OP10G_4417"/>
<dbReference type="HOGENOM" id="CLU_2259618_0_0_0"/>
<gene>
    <name evidence="3" type="ORF">OP10G_4417</name>
</gene>
<dbReference type="InterPro" id="IPR043717">
    <property type="entry name" value="DUF5658"/>
</dbReference>